<dbReference type="InterPro" id="IPR002645">
    <property type="entry name" value="STAS_dom"/>
</dbReference>
<reference evidence="3" key="1">
    <citation type="submission" date="2018-06" db="EMBL/GenBank/DDBJ databases">
        <authorList>
            <person name="Zhirakovskaya E."/>
        </authorList>
    </citation>
    <scope>NUCLEOTIDE SEQUENCE</scope>
</reference>
<dbReference type="NCBIfam" id="TIGR00377">
    <property type="entry name" value="ant_ant_sig"/>
    <property type="match status" value="1"/>
</dbReference>
<dbReference type="InterPro" id="IPR003658">
    <property type="entry name" value="Anti-sigma_ant"/>
</dbReference>
<gene>
    <name evidence="3" type="ORF">MNBD_CHLOROFLEXI01-1163</name>
</gene>
<sequence>MTIQQEEGENGIWIVAINGRLDQTLTPILEQHLTALLDEQHAQLIVDLSQASYINSGGLRTLVTGWRKARQQKGNLVLCGLNGRLQEIFSMVGFDQLFQTYPTRQAAQTAFTQA</sequence>
<dbReference type="PANTHER" id="PTHR33495:SF2">
    <property type="entry name" value="ANTI-SIGMA FACTOR ANTAGONIST TM_1081-RELATED"/>
    <property type="match status" value="1"/>
</dbReference>
<evidence type="ECO:0000259" key="2">
    <source>
        <dbReference type="PROSITE" id="PS50801"/>
    </source>
</evidence>
<accession>A0A3B0V743</accession>
<dbReference type="AlphaFoldDB" id="A0A3B0V743"/>
<organism evidence="3">
    <name type="scientific">hydrothermal vent metagenome</name>
    <dbReference type="NCBI Taxonomy" id="652676"/>
    <lineage>
        <taxon>unclassified sequences</taxon>
        <taxon>metagenomes</taxon>
        <taxon>ecological metagenomes</taxon>
    </lineage>
</organism>
<evidence type="ECO:0000313" key="3">
    <source>
        <dbReference type="EMBL" id="VAW39395.1"/>
    </source>
</evidence>
<dbReference type="GO" id="GO:0043856">
    <property type="term" value="F:anti-sigma factor antagonist activity"/>
    <property type="evidence" value="ECO:0007669"/>
    <property type="project" value="InterPro"/>
</dbReference>
<evidence type="ECO:0000256" key="1">
    <source>
        <dbReference type="ARBA" id="ARBA00009013"/>
    </source>
</evidence>
<protein>
    <recommendedName>
        <fullName evidence="2">STAS domain-containing protein</fullName>
    </recommendedName>
</protein>
<dbReference type="EMBL" id="UOEU01000743">
    <property type="protein sequence ID" value="VAW39395.1"/>
    <property type="molecule type" value="Genomic_DNA"/>
</dbReference>
<dbReference type="Pfam" id="PF01740">
    <property type="entry name" value="STAS"/>
    <property type="match status" value="1"/>
</dbReference>
<feature type="domain" description="STAS" evidence="2">
    <location>
        <begin position="10"/>
        <end position="114"/>
    </location>
</feature>
<dbReference type="PANTHER" id="PTHR33495">
    <property type="entry name" value="ANTI-SIGMA FACTOR ANTAGONIST TM_1081-RELATED-RELATED"/>
    <property type="match status" value="1"/>
</dbReference>
<dbReference type="CDD" id="cd07043">
    <property type="entry name" value="STAS_anti-anti-sigma_factors"/>
    <property type="match status" value="1"/>
</dbReference>
<dbReference type="InterPro" id="IPR036513">
    <property type="entry name" value="STAS_dom_sf"/>
</dbReference>
<dbReference type="SUPFAM" id="SSF52091">
    <property type="entry name" value="SpoIIaa-like"/>
    <property type="match status" value="1"/>
</dbReference>
<comment type="similarity">
    <text evidence="1">Belongs to the anti-sigma-factor antagonist family.</text>
</comment>
<proteinExistence type="inferred from homology"/>
<dbReference type="PROSITE" id="PS50801">
    <property type="entry name" value="STAS"/>
    <property type="match status" value="1"/>
</dbReference>
<name>A0A3B0V743_9ZZZZ</name>
<dbReference type="Gene3D" id="3.30.750.24">
    <property type="entry name" value="STAS domain"/>
    <property type="match status" value="1"/>
</dbReference>